<dbReference type="Proteomes" id="UP000240987">
    <property type="component" value="Unassembled WGS sequence"/>
</dbReference>
<gene>
    <name evidence="1" type="ORF">C9J12_29575</name>
</gene>
<dbReference type="AlphaFoldDB" id="A0A2T3J5R3"/>
<sequence>MVGYNWTCLVCDRGVDKTLSKCDRCGYPAGASSYEIDARKILLNHCNTIEGLNCNFCKNSKLNVKFHKNLDEYLYRQEMIRKYRTVLFEVLSVIIYCDKCDYKIEVEYKVPILRKLFRWILRKDIQSQWLKSI</sequence>
<evidence type="ECO:0008006" key="3">
    <source>
        <dbReference type="Google" id="ProtNLM"/>
    </source>
</evidence>
<comment type="caution">
    <text evidence="1">The sequence shown here is derived from an EMBL/GenBank/DDBJ whole genome shotgun (WGS) entry which is preliminary data.</text>
</comment>
<name>A0A2T3J5R3_9GAMM</name>
<evidence type="ECO:0000313" key="2">
    <source>
        <dbReference type="Proteomes" id="UP000240987"/>
    </source>
</evidence>
<keyword evidence="2" id="KW-1185">Reference proteome</keyword>
<organism evidence="1 2">
    <name type="scientific">Photobacterium frigidiphilum</name>
    <dbReference type="NCBI Taxonomy" id="264736"/>
    <lineage>
        <taxon>Bacteria</taxon>
        <taxon>Pseudomonadati</taxon>
        <taxon>Pseudomonadota</taxon>
        <taxon>Gammaproteobacteria</taxon>
        <taxon>Vibrionales</taxon>
        <taxon>Vibrionaceae</taxon>
        <taxon>Photobacterium</taxon>
    </lineage>
</organism>
<protein>
    <recommendedName>
        <fullName evidence="3">RanBP2-type domain-containing protein</fullName>
    </recommendedName>
</protein>
<accession>A0A2T3J5R3</accession>
<dbReference type="EMBL" id="PYMJ01000082">
    <property type="protein sequence ID" value="PSU41562.1"/>
    <property type="molecule type" value="Genomic_DNA"/>
</dbReference>
<reference evidence="1 2" key="1">
    <citation type="submission" date="2018-01" db="EMBL/GenBank/DDBJ databases">
        <title>Whole genome sequencing of Histamine producing bacteria.</title>
        <authorList>
            <person name="Butler K."/>
        </authorList>
    </citation>
    <scope>NUCLEOTIDE SEQUENCE [LARGE SCALE GENOMIC DNA]</scope>
    <source>
        <strain evidence="1 2">JCM 12947</strain>
    </source>
</reference>
<proteinExistence type="predicted"/>
<evidence type="ECO:0000313" key="1">
    <source>
        <dbReference type="EMBL" id="PSU41562.1"/>
    </source>
</evidence>